<protein>
    <submittedName>
        <fullName evidence="2">DUF1049 domain-containing protein</fullName>
    </submittedName>
</protein>
<comment type="caution">
    <text evidence="2">The sequence shown here is derived from an EMBL/GenBank/DDBJ whole genome shotgun (WGS) entry which is preliminary data.</text>
</comment>
<organism evidence="2 3">
    <name type="scientific">Marilutibacter maris</name>
    <dbReference type="NCBI Taxonomy" id="1605891"/>
    <lineage>
        <taxon>Bacteria</taxon>
        <taxon>Pseudomonadati</taxon>
        <taxon>Pseudomonadota</taxon>
        <taxon>Gammaproteobacteria</taxon>
        <taxon>Lysobacterales</taxon>
        <taxon>Lysobacteraceae</taxon>
        <taxon>Marilutibacter</taxon>
    </lineage>
</organism>
<dbReference type="GO" id="GO:0005886">
    <property type="term" value="C:plasma membrane"/>
    <property type="evidence" value="ECO:0007669"/>
    <property type="project" value="InterPro"/>
</dbReference>
<feature type="domain" description="Lipopolysaccharide assembly protein A" evidence="1">
    <location>
        <begin position="23"/>
        <end position="77"/>
    </location>
</feature>
<proteinExistence type="predicted"/>
<dbReference type="InterPro" id="IPR010445">
    <property type="entry name" value="LapA_dom"/>
</dbReference>
<dbReference type="Proteomes" id="UP000320431">
    <property type="component" value="Unassembled WGS sequence"/>
</dbReference>
<evidence type="ECO:0000259" key="1">
    <source>
        <dbReference type="Pfam" id="PF06305"/>
    </source>
</evidence>
<reference evidence="2 3" key="1">
    <citation type="submission" date="2019-10" db="EMBL/GenBank/DDBJ databases">
        <title>Lysobacter alkalisoli sp. nov., isolated from saline-alkaline soil.</title>
        <authorList>
            <person name="Sun J.-Q."/>
        </authorList>
    </citation>
    <scope>NUCLEOTIDE SEQUENCE [LARGE SCALE GENOMIC DNA]</scope>
    <source>
        <strain evidence="2 3">KCTC 42381</strain>
    </source>
</reference>
<sequence>MRLIRLLIAIACLAAGGVLGALNRAPVSIDLAFSQVTPPLGMALILTLLLGVLLGGVAITLSVVLPLRARLSRMQKQPPATRPIEPADGAS</sequence>
<evidence type="ECO:0000313" key="3">
    <source>
        <dbReference type="Proteomes" id="UP000320431"/>
    </source>
</evidence>
<dbReference type="Pfam" id="PF06305">
    <property type="entry name" value="LapA_dom"/>
    <property type="match status" value="1"/>
</dbReference>
<evidence type="ECO:0000313" key="2">
    <source>
        <dbReference type="EMBL" id="KAB8192482.1"/>
    </source>
</evidence>
<gene>
    <name evidence="2" type="ORF">FKV24_007325</name>
</gene>
<name>A0A508AV72_9GAMM</name>
<dbReference type="EMBL" id="VICD02000108">
    <property type="protein sequence ID" value="KAB8192482.1"/>
    <property type="molecule type" value="Genomic_DNA"/>
</dbReference>
<accession>A0A508AV72</accession>
<dbReference type="AlphaFoldDB" id="A0A508AV72"/>